<proteinExistence type="predicted"/>
<sequence>MNDAEHALVATAAKAVGVTVAGFFAKAALNAAHDPHTSAAAIAGRRETVIELFTARRHLGQIGNNLNQLTRAVNSGGRPTDIQLDAVLDSVRQASARVQDATDQLLEHG</sequence>
<accession>A0AB39XZI0</accession>
<dbReference type="RefSeq" id="WP_327738258.1">
    <property type="nucleotide sequence ID" value="NZ_CP165727.1"/>
</dbReference>
<dbReference type="InterPro" id="IPR053842">
    <property type="entry name" value="NikA-like"/>
</dbReference>
<organism evidence="1">
    <name type="scientific">Streptomyces sp. R33</name>
    <dbReference type="NCBI Taxonomy" id="3238629"/>
    <lineage>
        <taxon>Bacteria</taxon>
        <taxon>Bacillati</taxon>
        <taxon>Actinomycetota</taxon>
        <taxon>Actinomycetes</taxon>
        <taxon>Kitasatosporales</taxon>
        <taxon>Streptomycetaceae</taxon>
        <taxon>Streptomyces</taxon>
    </lineage>
</organism>
<reference evidence="1" key="1">
    <citation type="submission" date="2024-08" db="EMBL/GenBank/DDBJ databases">
        <authorList>
            <person name="Yu S.T."/>
        </authorList>
    </citation>
    <scope>NUCLEOTIDE SEQUENCE</scope>
    <source>
        <strain evidence="1">R33</strain>
    </source>
</reference>
<gene>
    <name evidence="1" type="primary">mobC</name>
    <name evidence="1" type="ORF">AB5J51_10480</name>
</gene>
<evidence type="ECO:0000313" key="1">
    <source>
        <dbReference type="EMBL" id="XDV63330.1"/>
    </source>
</evidence>
<name>A0AB39XZI0_9ACTN</name>
<dbReference type="Pfam" id="PF21983">
    <property type="entry name" value="NikA-like"/>
    <property type="match status" value="1"/>
</dbReference>
<protein>
    <submittedName>
        <fullName evidence="1">Plasmid mobilization relaxosome protein MobC</fullName>
    </submittedName>
</protein>
<dbReference type="AlphaFoldDB" id="A0AB39XZI0"/>
<dbReference type="EMBL" id="CP165727">
    <property type="protein sequence ID" value="XDV63330.1"/>
    <property type="molecule type" value="Genomic_DNA"/>
</dbReference>